<dbReference type="GO" id="GO:0006352">
    <property type="term" value="P:DNA-templated transcription initiation"/>
    <property type="evidence" value="ECO:0007669"/>
    <property type="project" value="InterPro"/>
</dbReference>
<evidence type="ECO:0000256" key="3">
    <source>
        <dbReference type="ARBA" id="ARBA00023082"/>
    </source>
</evidence>
<organism evidence="8 9">
    <name type="scientific">Nocardioides lianchengensis</name>
    <dbReference type="NCBI Taxonomy" id="1045774"/>
    <lineage>
        <taxon>Bacteria</taxon>
        <taxon>Bacillati</taxon>
        <taxon>Actinomycetota</taxon>
        <taxon>Actinomycetes</taxon>
        <taxon>Propionibacteriales</taxon>
        <taxon>Nocardioidaceae</taxon>
        <taxon>Nocardioides</taxon>
    </lineage>
</organism>
<keyword evidence="2" id="KW-0805">Transcription regulation</keyword>
<sequence>MIDSVAGDARTGSYEEFVAARSATLFRTAYLLTGSRADAEDLLQVALVKVYAAWRRVSRATSPEAYARRTLVNAFVSSRRPARFTRERLVHSPPDAAVHDPDPDDRLALWPLVSALPPRQRAVVVLRYYEGLSEREIAEELRIAPGTVKSTCSAALRSLRETMGEQA</sequence>
<evidence type="ECO:0000313" key="9">
    <source>
        <dbReference type="Proteomes" id="UP000199034"/>
    </source>
</evidence>
<dbReference type="EMBL" id="FMZM01000002">
    <property type="protein sequence ID" value="SDC50373.1"/>
    <property type="molecule type" value="Genomic_DNA"/>
</dbReference>
<dbReference type="NCBIfam" id="TIGR02937">
    <property type="entry name" value="sigma70-ECF"/>
    <property type="match status" value="1"/>
</dbReference>
<dbReference type="InterPro" id="IPR013324">
    <property type="entry name" value="RNA_pol_sigma_r3/r4-like"/>
</dbReference>
<evidence type="ECO:0000256" key="2">
    <source>
        <dbReference type="ARBA" id="ARBA00023015"/>
    </source>
</evidence>
<gene>
    <name evidence="8" type="ORF">SAMN05421872_102448</name>
</gene>
<dbReference type="SUPFAM" id="SSF88659">
    <property type="entry name" value="Sigma3 and sigma4 domains of RNA polymerase sigma factors"/>
    <property type="match status" value="1"/>
</dbReference>
<protein>
    <submittedName>
        <fullName evidence="8">RNA polymerase sigma-70 factor, sigma-E family</fullName>
    </submittedName>
</protein>
<dbReference type="Proteomes" id="UP000199034">
    <property type="component" value="Unassembled WGS sequence"/>
</dbReference>
<keyword evidence="4" id="KW-0238">DNA-binding</keyword>
<keyword evidence="3" id="KW-0731">Sigma factor</keyword>
<dbReference type="SUPFAM" id="SSF88946">
    <property type="entry name" value="Sigma2 domain of RNA polymerase sigma factors"/>
    <property type="match status" value="1"/>
</dbReference>
<feature type="domain" description="RNA polymerase sigma-70 region 2" evidence="6">
    <location>
        <begin position="23"/>
        <end position="81"/>
    </location>
</feature>
<dbReference type="STRING" id="1045774.SAMN05421872_102448"/>
<keyword evidence="9" id="KW-1185">Reference proteome</keyword>
<proteinExistence type="inferred from homology"/>
<dbReference type="AlphaFoldDB" id="A0A1G6M4E7"/>
<dbReference type="GO" id="GO:0016987">
    <property type="term" value="F:sigma factor activity"/>
    <property type="evidence" value="ECO:0007669"/>
    <property type="project" value="UniProtKB-KW"/>
</dbReference>
<dbReference type="CDD" id="cd06171">
    <property type="entry name" value="Sigma70_r4"/>
    <property type="match status" value="1"/>
</dbReference>
<dbReference type="RefSeq" id="WP_170866948.1">
    <property type="nucleotide sequence ID" value="NZ_FMZM01000002.1"/>
</dbReference>
<name>A0A1G6M4E7_9ACTN</name>
<evidence type="ECO:0000259" key="6">
    <source>
        <dbReference type="Pfam" id="PF04542"/>
    </source>
</evidence>
<dbReference type="PANTHER" id="PTHR43133">
    <property type="entry name" value="RNA POLYMERASE ECF-TYPE SIGMA FACTO"/>
    <property type="match status" value="1"/>
</dbReference>
<keyword evidence="5" id="KW-0804">Transcription</keyword>
<accession>A0A1G6M4E7</accession>
<dbReference type="Pfam" id="PF08281">
    <property type="entry name" value="Sigma70_r4_2"/>
    <property type="match status" value="1"/>
</dbReference>
<evidence type="ECO:0000256" key="5">
    <source>
        <dbReference type="ARBA" id="ARBA00023163"/>
    </source>
</evidence>
<dbReference type="InterPro" id="IPR013249">
    <property type="entry name" value="RNA_pol_sigma70_r4_t2"/>
</dbReference>
<dbReference type="PANTHER" id="PTHR43133:SF50">
    <property type="entry name" value="ECF RNA POLYMERASE SIGMA FACTOR SIGM"/>
    <property type="match status" value="1"/>
</dbReference>
<dbReference type="InterPro" id="IPR014284">
    <property type="entry name" value="RNA_pol_sigma-70_dom"/>
</dbReference>
<dbReference type="InterPro" id="IPR039425">
    <property type="entry name" value="RNA_pol_sigma-70-like"/>
</dbReference>
<dbReference type="InterPro" id="IPR036388">
    <property type="entry name" value="WH-like_DNA-bd_sf"/>
</dbReference>
<evidence type="ECO:0000256" key="1">
    <source>
        <dbReference type="ARBA" id="ARBA00010641"/>
    </source>
</evidence>
<dbReference type="Gene3D" id="1.10.10.10">
    <property type="entry name" value="Winged helix-like DNA-binding domain superfamily/Winged helix DNA-binding domain"/>
    <property type="match status" value="1"/>
</dbReference>
<dbReference type="InterPro" id="IPR014325">
    <property type="entry name" value="RNA_pol_sigma-E_actinobac"/>
</dbReference>
<dbReference type="Pfam" id="PF04542">
    <property type="entry name" value="Sigma70_r2"/>
    <property type="match status" value="1"/>
</dbReference>
<feature type="domain" description="RNA polymerase sigma factor 70 region 4 type 2" evidence="7">
    <location>
        <begin position="109"/>
        <end position="159"/>
    </location>
</feature>
<comment type="similarity">
    <text evidence="1">Belongs to the sigma-70 factor family. ECF subfamily.</text>
</comment>
<evidence type="ECO:0000313" key="8">
    <source>
        <dbReference type="EMBL" id="SDC50373.1"/>
    </source>
</evidence>
<reference evidence="8 9" key="1">
    <citation type="submission" date="2016-10" db="EMBL/GenBank/DDBJ databases">
        <authorList>
            <person name="de Groot N.N."/>
        </authorList>
    </citation>
    <scope>NUCLEOTIDE SEQUENCE [LARGE SCALE GENOMIC DNA]</scope>
    <source>
        <strain evidence="8 9">CGMCC 4.6858</strain>
    </source>
</reference>
<dbReference type="GO" id="GO:0003677">
    <property type="term" value="F:DNA binding"/>
    <property type="evidence" value="ECO:0007669"/>
    <property type="project" value="UniProtKB-KW"/>
</dbReference>
<dbReference type="Gene3D" id="1.10.1740.10">
    <property type="match status" value="1"/>
</dbReference>
<dbReference type="InterPro" id="IPR007627">
    <property type="entry name" value="RNA_pol_sigma70_r2"/>
</dbReference>
<dbReference type="InterPro" id="IPR013325">
    <property type="entry name" value="RNA_pol_sigma_r2"/>
</dbReference>
<evidence type="ECO:0000256" key="4">
    <source>
        <dbReference type="ARBA" id="ARBA00023125"/>
    </source>
</evidence>
<dbReference type="NCBIfam" id="TIGR02983">
    <property type="entry name" value="SigE-fam_strep"/>
    <property type="match status" value="1"/>
</dbReference>
<evidence type="ECO:0000259" key="7">
    <source>
        <dbReference type="Pfam" id="PF08281"/>
    </source>
</evidence>